<dbReference type="Gene3D" id="1.10.3720.10">
    <property type="entry name" value="MetI-like"/>
    <property type="match status" value="2"/>
</dbReference>
<comment type="similarity">
    <text evidence="8">Belongs to the binding-protein-dependent transport system permease family.</text>
</comment>
<sequence>MSVTTDTHRNSPLTGLLARLPKPESLLGWFIAATLVVLVGLPLAAILLHLAYPQLYLGIFDLGDFDLFTDLWERRLWRTAVQNSLYLSFGTMVIGTLIGAGMAYLRHTYRFPTAGLIDFAAWFVLVMPSFIIAQGWVLFGRSGGTAHQMGMPWLGEFIFSLPGLVMVMSLANFPLAYLAFSAALHWNVRSLEQAARLAGATSAQVVRTIKLPLLLPALLSAAILVFVDTVGDFGLPAAFLSVFRFPLIPYVIRQEIQTVPVSFEGAAVLASVLVAMVAIAITIQIRLLRNAGADFLTGGARPVDRPRPRFWPVLTALNVAFLGLAIFAPLGTSLSVSFLQRYSTGFTLDNLTLLNYRAVLSEGSVLLPAMANSFGIAFGAALIALAVGFLATYLLAYSGSRLRRFIDITSTVTLAVPGIVLAVGYILWWNQRWLADWGIQVYNTPWVIVLCSAAASIPIAVRVVLGNVAQVPKSFLNSASLQGAGLWTRIRTVLMPLTLAGLLSAGLAVFATSVFDLAITTMLQPSGFPTIPVIIDEHFRTVQYGWATAATVIVCLITAAIIVTTRFLVKRLFRQYFATGGSQ</sequence>
<reference evidence="10 11" key="1">
    <citation type="submission" date="2016-10" db="EMBL/GenBank/DDBJ databases">
        <authorList>
            <person name="de Groot N.N."/>
        </authorList>
    </citation>
    <scope>NUCLEOTIDE SEQUENCE [LARGE SCALE GENOMIC DNA]</scope>
    <source>
        <strain evidence="10 11">CGMCC 1.6291</strain>
    </source>
</reference>
<evidence type="ECO:0000256" key="5">
    <source>
        <dbReference type="ARBA" id="ARBA00022692"/>
    </source>
</evidence>
<evidence type="ECO:0000256" key="1">
    <source>
        <dbReference type="ARBA" id="ARBA00004429"/>
    </source>
</evidence>
<feature type="transmembrane region" description="Helical" evidence="8">
    <location>
        <begin position="374"/>
        <end position="396"/>
    </location>
</feature>
<dbReference type="GO" id="GO:0005886">
    <property type="term" value="C:plasma membrane"/>
    <property type="evidence" value="ECO:0007669"/>
    <property type="project" value="UniProtKB-SubCell"/>
</dbReference>
<name>A0A1H8RT33_9GAMM</name>
<organism evidence="10 11">
    <name type="scientific">Aquisalimonas asiatica</name>
    <dbReference type="NCBI Taxonomy" id="406100"/>
    <lineage>
        <taxon>Bacteria</taxon>
        <taxon>Pseudomonadati</taxon>
        <taxon>Pseudomonadota</taxon>
        <taxon>Gammaproteobacteria</taxon>
        <taxon>Chromatiales</taxon>
        <taxon>Ectothiorhodospiraceae</taxon>
        <taxon>Aquisalimonas</taxon>
    </lineage>
</organism>
<accession>A0A1H8RT33</accession>
<dbReference type="PANTHER" id="PTHR43357">
    <property type="entry name" value="INNER MEMBRANE ABC TRANSPORTER PERMEASE PROTEIN YDCV"/>
    <property type="match status" value="1"/>
</dbReference>
<dbReference type="PROSITE" id="PS50928">
    <property type="entry name" value="ABC_TM1"/>
    <property type="match status" value="2"/>
</dbReference>
<dbReference type="CDD" id="cd06261">
    <property type="entry name" value="TM_PBP2"/>
    <property type="match status" value="2"/>
</dbReference>
<dbReference type="InterPro" id="IPR000515">
    <property type="entry name" value="MetI-like"/>
</dbReference>
<keyword evidence="5 8" id="KW-0812">Transmembrane</keyword>
<feature type="domain" description="ABC transmembrane type-1" evidence="9">
    <location>
        <begin position="370"/>
        <end position="565"/>
    </location>
</feature>
<dbReference type="Pfam" id="PF00528">
    <property type="entry name" value="BPD_transp_1"/>
    <property type="match status" value="2"/>
</dbReference>
<dbReference type="GO" id="GO:0055085">
    <property type="term" value="P:transmembrane transport"/>
    <property type="evidence" value="ECO:0007669"/>
    <property type="project" value="InterPro"/>
</dbReference>
<dbReference type="SUPFAM" id="SSF161098">
    <property type="entry name" value="MetI-like"/>
    <property type="match status" value="2"/>
</dbReference>
<feature type="transmembrane region" description="Helical" evidence="8">
    <location>
        <begin position="446"/>
        <end position="465"/>
    </location>
</feature>
<evidence type="ECO:0000259" key="9">
    <source>
        <dbReference type="PROSITE" id="PS50928"/>
    </source>
</evidence>
<evidence type="ECO:0000256" key="7">
    <source>
        <dbReference type="ARBA" id="ARBA00023136"/>
    </source>
</evidence>
<feature type="transmembrane region" description="Helical" evidence="8">
    <location>
        <begin position="117"/>
        <end position="137"/>
    </location>
</feature>
<dbReference type="EMBL" id="FOEG01000002">
    <property type="protein sequence ID" value="SEO69103.1"/>
    <property type="molecule type" value="Genomic_DNA"/>
</dbReference>
<evidence type="ECO:0000256" key="3">
    <source>
        <dbReference type="ARBA" id="ARBA00022475"/>
    </source>
</evidence>
<keyword evidence="2 8" id="KW-0813">Transport</keyword>
<dbReference type="AlphaFoldDB" id="A0A1H8RT33"/>
<feature type="transmembrane region" description="Helical" evidence="8">
    <location>
        <begin position="544"/>
        <end position="569"/>
    </location>
</feature>
<keyword evidence="6 8" id="KW-1133">Transmembrane helix</keyword>
<keyword evidence="3" id="KW-1003">Cell membrane</keyword>
<evidence type="ECO:0000256" key="6">
    <source>
        <dbReference type="ARBA" id="ARBA00022989"/>
    </source>
</evidence>
<gene>
    <name evidence="10" type="ORF">SAMN04488052_102208</name>
</gene>
<dbReference type="InterPro" id="IPR035906">
    <property type="entry name" value="MetI-like_sf"/>
</dbReference>
<dbReference type="PANTHER" id="PTHR43357:SF4">
    <property type="entry name" value="INNER MEMBRANE ABC TRANSPORTER PERMEASE PROTEIN YDCV"/>
    <property type="match status" value="1"/>
</dbReference>
<keyword evidence="11" id="KW-1185">Reference proteome</keyword>
<feature type="transmembrane region" description="Helical" evidence="8">
    <location>
        <begin position="85"/>
        <end position="105"/>
    </location>
</feature>
<feature type="transmembrane region" description="Helical" evidence="8">
    <location>
        <begin position="157"/>
        <end position="180"/>
    </location>
</feature>
<evidence type="ECO:0000256" key="2">
    <source>
        <dbReference type="ARBA" id="ARBA00022448"/>
    </source>
</evidence>
<keyword evidence="4" id="KW-0997">Cell inner membrane</keyword>
<proteinExistence type="inferred from homology"/>
<feature type="transmembrane region" description="Helical" evidence="8">
    <location>
        <begin position="309"/>
        <end position="330"/>
    </location>
</feature>
<dbReference type="STRING" id="406100.SAMN04488052_102208"/>
<protein>
    <submittedName>
        <fullName evidence="10">Iron(III) transport system permease protein</fullName>
    </submittedName>
</protein>
<feature type="transmembrane region" description="Helical" evidence="8">
    <location>
        <begin position="499"/>
        <end position="524"/>
    </location>
</feature>
<evidence type="ECO:0000313" key="11">
    <source>
        <dbReference type="Proteomes" id="UP000199657"/>
    </source>
</evidence>
<evidence type="ECO:0000256" key="8">
    <source>
        <dbReference type="RuleBase" id="RU363032"/>
    </source>
</evidence>
<comment type="subcellular location">
    <subcellularLocation>
        <location evidence="1">Cell inner membrane</location>
        <topology evidence="1">Multi-pass membrane protein</topology>
    </subcellularLocation>
    <subcellularLocation>
        <location evidence="8">Cell membrane</location>
        <topology evidence="8">Multi-pass membrane protein</topology>
    </subcellularLocation>
</comment>
<feature type="domain" description="ABC transmembrane type-1" evidence="9">
    <location>
        <begin position="81"/>
        <end position="285"/>
    </location>
</feature>
<feature type="transmembrane region" description="Helical" evidence="8">
    <location>
        <begin position="26"/>
        <end position="52"/>
    </location>
</feature>
<feature type="transmembrane region" description="Helical" evidence="8">
    <location>
        <begin position="217"/>
        <end position="245"/>
    </location>
</feature>
<evidence type="ECO:0000256" key="4">
    <source>
        <dbReference type="ARBA" id="ARBA00022519"/>
    </source>
</evidence>
<feature type="transmembrane region" description="Helical" evidence="8">
    <location>
        <begin position="265"/>
        <end position="288"/>
    </location>
</feature>
<feature type="transmembrane region" description="Helical" evidence="8">
    <location>
        <begin position="408"/>
        <end position="426"/>
    </location>
</feature>
<keyword evidence="7 8" id="KW-0472">Membrane</keyword>
<dbReference type="RefSeq" id="WP_245753956.1">
    <property type="nucleotide sequence ID" value="NZ_FOEG01000002.1"/>
</dbReference>
<dbReference type="Proteomes" id="UP000199657">
    <property type="component" value="Unassembled WGS sequence"/>
</dbReference>
<evidence type="ECO:0000313" key="10">
    <source>
        <dbReference type="EMBL" id="SEO69103.1"/>
    </source>
</evidence>